<protein>
    <submittedName>
        <fullName evidence="1">Uncharacterized protein</fullName>
    </submittedName>
</protein>
<name>A0A4S8MFG9_DENBC</name>
<accession>A0A4S8MFG9</accession>
<organism evidence="1 2">
    <name type="scientific">Dendrothele bispora (strain CBS 962.96)</name>
    <dbReference type="NCBI Taxonomy" id="1314807"/>
    <lineage>
        <taxon>Eukaryota</taxon>
        <taxon>Fungi</taxon>
        <taxon>Dikarya</taxon>
        <taxon>Basidiomycota</taxon>
        <taxon>Agaricomycotina</taxon>
        <taxon>Agaricomycetes</taxon>
        <taxon>Agaricomycetidae</taxon>
        <taxon>Agaricales</taxon>
        <taxon>Agaricales incertae sedis</taxon>
        <taxon>Dendrothele</taxon>
    </lineage>
</organism>
<dbReference type="AlphaFoldDB" id="A0A4S8MFG9"/>
<keyword evidence="2" id="KW-1185">Reference proteome</keyword>
<evidence type="ECO:0000313" key="1">
    <source>
        <dbReference type="EMBL" id="THV01337.1"/>
    </source>
</evidence>
<dbReference type="OrthoDB" id="10655577at2759"/>
<sequence length="197" mass="22433">MVESTKEPELPYAKVPEVTYVPLEGRKLQAESEYIPITEKQPPVFKTKAPIQNTESAAMASGKIMNAEIVLKAKDLLAISKETRDELRQAISMRRVPVDIHNESEIETENPQQVDSLPFMHKELEEVHLRPDAISIDELEEPCSVMITTIDTPQMPKDSIVVGDIVLQYLESIENEVPKQVTRQYVHAVYSWRHDNV</sequence>
<evidence type="ECO:0000313" key="2">
    <source>
        <dbReference type="Proteomes" id="UP000297245"/>
    </source>
</evidence>
<dbReference type="Proteomes" id="UP000297245">
    <property type="component" value="Unassembled WGS sequence"/>
</dbReference>
<dbReference type="EMBL" id="ML179091">
    <property type="protein sequence ID" value="THV01337.1"/>
    <property type="molecule type" value="Genomic_DNA"/>
</dbReference>
<reference evidence="1 2" key="1">
    <citation type="journal article" date="2019" name="Nat. Ecol. Evol.">
        <title>Megaphylogeny resolves global patterns of mushroom evolution.</title>
        <authorList>
            <person name="Varga T."/>
            <person name="Krizsan K."/>
            <person name="Foldi C."/>
            <person name="Dima B."/>
            <person name="Sanchez-Garcia M."/>
            <person name="Sanchez-Ramirez S."/>
            <person name="Szollosi G.J."/>
            <person name="Szarkandi J.G."/>
            <person name="Papp V."/>
            <person name="Albert L."/>
            <person name="Andreopoulos W."/>
            <person name="Angelini C."/>
            <person name="Antonin V."/>
            <person name="Barry K.W."/>
            <person name="Bougher N.L."/>
            <person name="Buchanan P."/>
            <person name="Buyck B."/>
            <person name="Bense V."/>
            <person name="Catcheside P."/>
            <person name="Chovatia M."/>
            <person name="Cooper J."/>
            <person name="Damon W."/>
            <person name="Desjardin D."/>
            <person name="Finy P."/>
            <person name="Geml J."/>
            <person name="Haridas S."/>
            <person name="Hughes K."/>
            <person name="Justo A."/>
            <person name="Karasinski D."/>
            <person name="Kautmanova I."/>
            <person name="Kiss B."/>
            <person name="Kocsube S."/>
            <person name="Kotiranta H."/>
            <person name="LaButti K.M."/>
            <person name="Lechner B.E."/>
            <person name="Liimatainen K."/>
            <person name="Lipzen A."/>
            <person name="Lukacs Z."/>
            <person name="Mihaltcheva S."/>
            <person name="Morgado L.N."/>
            <person name="Niskanen T."/>
            <person name="Noordeloos M.E."/>
            <person name="Ohm R.A."/>
            <person name="Ortiz-Santana B."/>
            <person name="Ovrebo C."/>
            <person name="Racz N."/>
            <person name="Riley R."/>
            <person name="Savchenko A."/>
            <person name="Shiryaev A."/>
            <person name="Soop K."/>
            <person name="Spirin V."/>
            <person name="Szebenyi C."/>
            <person name="Tomsovsky M."/>
            <person name="Tulloss R.E."/>
            <person name="Uehling J."/>
            <person name="Grigoriev I.V."/>
            <person name="Vagvolgyi C."/>
            <person name="Papp T."/>
            <person name="Martin F.M."/>
            <person name="Miettinen O."/>
            <person name="Hibbett D.S."/>
            <person name="Nagy L.G."/>
        </authorList>
    </citation>
    <scope>NUCLEOTIDE SEQUENCE [LARGE SCALE GENOMIC DNA]</scope>
    <source>
        <strain evidence="1 2">CBS 962.96</strain>
    </source>
</reference>
<gene>
    <name evidence="1" type="ORF">K435DRAFT_853895</name>
</gene>
<proteinExistence type="predicted"/>